<dbReference type="STRING" id="1192868.GCA_000304395_01440"/>
<dbReference type="GO" id="GO:0003700">
    <property type="term" value="F:DNA-binding transcription factor activity"/>
    <property type="evidence" value="ECO:0007669"/>
    <property type="project" value="InterPro"/>
</dbReference>
<dbReference type="RefSeq" id="WP_170124999.1">
    <property type="nucleotide sequence ID" value="NZ_QGGG01000002.1"/>
</dbReference>
<keyword evidence="1" id="KW-0805">Transcription regulation</keyword>
<dbReference type="PANTHER" id="PTHR46796:SF13">
    <property type="entry name" value="HTH-TYPE TRANSCRIPTIONAL ACTIVATOR RHAS"/>
    <property type="match status" value="1"/>
</dbReference>
<dbReference type="InterPro" id="IPR050204">
    <property type="entry name" value="AraC_XylS_family_regulators"/>
</dbReference>
<gene>
    <name evidence="5" type="ORF">C7441_102169</name>
</gene>
<keyword evidence="2 5" id="KW-0238">DNA-binding</keyword>
<organism evidence="5 6">
    <name type="scientific">Pseudaminobacter salicylatoxidans</name>
    <dbReference type="NCBI Taxonomy" id="93369"/>
    <lineage>
        <taxon>Bacteria</taxon>
        <taxon>Pseudomonadati</taxon>
        <taxon>Pseudomonadota</taxon>
        <taxon>Alphaproteobacteria</taxon>
        <taxon>Hyphomicrobiales</taxon>
        <taxon>Phyllobacteriaceae</taxon>
        <taxon>Pseudaminobacter</taxon>
    </lineage>
</organism>
<accession>A0A316C987</accession>
<evidence type="ECO:0000313" key="5">
    <source>
        <dbReference type="EMBL" id="PWJ85723.1"/>
    </source>
</evidence>
<dbReference type="Gene3D" id="1.10.10.60">
    <property type="entry name" value="Homeodomain-like"/>
    <property type="match status" value="2"/>
</dbReference>
<dbReference type="AlphaFoldDB" id="A0A316C987"/>
<dbReference type="CDD" id="cd06976">
    <property type="entry name" value="cupin_MtlR-like_N"/>
    <property type="match status" value="1"/>
</dbReference>
<dbReference type="InterPro" id="IPR011051">
    <property type="entry name" value="RmlC_Cupin_sf"/>
</dbReference>
<keyword evidence="3" id="KW-0804">Transcription</keyword>
<evidence type="ECO:0000256" key="2">
    <source>
        <dbReference type="ARBA" id="ARBA00023125"/>
    </source>
</evidence>
<dbReference type="PANTHER" id="PTHR46796">
    <property type="entry name" value="HTH-TYPE TRANSCRIPTIONAL ACTIVATOR RHAS-RELATED"/>
    <property type="match status" value="1"/>
</dbReference>
<dbReference type="InterPro" id="IPR018060">
    <property type="entry name" value="HTH_AraC"/>
</dbReference>
<proteinExistence type="predicted"/>
<dbReference type="Pfam" id="PF12833">
    <property type="entry name" value="HTH_18"/>
    <property type="match status" value="1"/>
</dbReference>
<dbReference type="SUPFAM" id="SSF51182">
    <property type="entry name" value="RmlC-like cupins"/>
    <property type="match status" value="1"/>
</dbReference>
<feature type="domain" description="HTH araC/xylS-type" evidence="4">
    <location>
        <begin position="185"/>
        <end position="283"/>
    </location>
</feature>
<comment type="caution">
    <text evidence="5">The sequence shown here is derived from an EMBL/GenBank/DDBJ whole genome shotgun (WGS) entry which is preliminary data.</text>
</comment>
<keyword evidence="6" id="KW-1185">Reference proteome</keyword>
<dbReference type="SMART" id="SM00342">
    <property type="entry name" value="HTH_ARAC"/>
    <property type="match status" value="1"/>
</dbReference>
<name>A0A316C987_PSESE</name>
<dbReference type="Proteomes" id="UP000245396">
    <property type="component" value="Unassembled WGS sequence"/>
</dbReference>
<sequence>MKPFLEKLQPQPGTSWAMLNRRLDDEIPFQWHHHPELELTLTLNSRGQRFIGDHIGSYDDGDLVLIGPNLPHSWNSTEKIDPERPHVALVMWFLPEWVRGMAETFVELRPVSAMVERASTGLRFSKQHAEYVRPIIEDLFTQPADERLVSLMRVLNALAQDSVAEPLASPRSVPVADGSDRTRIDRVLDHIHLNYASGLSLAELADVAALSPSGLHRLFRRHTQLSVTDYIMRLKIGEACAMLSASSRPIAHIAEAVGYTSLANFNRQFLTLKGMTPRRYRQSFPKAR</sequence>
<evidence type="ECO:0000259" key="4">
    <source>
        <dbReference type="PROSITE" id="PS01124"/>
    </source>
</evidence>
<evidence type="ECO:0000313" key="6">
    <source>
        <dbReference type="Proteomes" id="UP000245396"/>
    </source>
</evidence>
<dbReference type="EMBL" id="QGGG01000002">
    <property type="protein sequence ID" value="PWJ85723.1"/>
    <property type="molecule type" value="Genomic_DNA"/>
</dbReference>
<protein>
    <submittedName>
        <fullName evidence="5">AraC-like DNA-binding protein</fullName>
    </submittedName>
</protein>
<reference evidence="5 6" key="1">
    <citation type="submission" date="2018-05" db="EMBL/GenBank/DDBJ databases">
        <title>Genomic Encyclopedia of Type Strains, Phase IV (KMG-IV): sequencing the most valuable type-strain genomes for metagenomic binning, comparative biology and taxonomic classification.</title>
        <authorList>
            <person name="Goeker M."/>
        </authorList>
    </citation>
    <scope>NUCLEOTIDE SEQUENCE [LARGE SCALE GENOMIC DNA]</scope>
    <source>
        <strain evidence="5 6">DSM 6986</strain>
    </source>
</reference>
<dbReference type="PROSITE" id="PS01124">
    <property type="entry name" value="HTH_ARAC_FAMILY_2"/>
    <property type="match status" value="1"/>
</dbReference>
<dbReference type="SUPFAM" id="SSF46689">
    <property type="entry name" value="Homeodomain-like"/>
    <property type="match status" value="2"/>
</dbReference>
<evidence type="ECO:0000256" key="3">
    <source>
        <dbReference type="ARBA" id="ARBA00023163"/>
    </source>
</evidence>
<dbReference type="InterPro" id="IPR009057">
    <property type="entry name" value="Homeodomain-like_sf"/>
</dbReference>
<dbReference type="GO" id="GO:0043565">
    <property type="term" value="F:sequence-specific DNA binding"/>
    <property type="evidence" value="ECO:0007669"/>
    <property type="project" value="InterPro"/>
</dbReference>
<evidence type="ECO:0000256" key="1">
    <source>
        <dbReference type="ARBA" id="ARBA00023015"/>
    </source>
</evidence>